<evidence type="ECO:0000313" key="16">
    <source>
        <dbReference type="EMBL" id="ADU13270.1"/>
    </source>
</evidence>
<evidence type="ECO:0000256" key="4">
    <source>
        <dbReference type="ARBA" id="ARBA00022496"/>
    </source>
</evidence>
<dbReference type="InterPro" id="IPR000531">
    <property type="entry name" value="Beta-barrel_TonB"/>
</dbReference>
<evidence type="ECO:0000259" key="14">
    <source>
        <dbReference type="Pfam" id="PF00593"/>
    </source>
</evidence>
<dbReference type="InterPro" id="IPR012910">
    <property type="entry name" value="Plug_dom"/>
</dbReference>
<accession>E8RQP2</accession>
<keyword evidence="10 11" id="KW-0998">Cell outer membrane</keyword>
<keyword evidence="8 12" id="KW-0798">TonB box</keyword>
<evidence type="ECO:0000256" key="5">
    <source>
        <dbReference type="ARBA" id="ARBA00022692"/>
    </source>
</evidence>
<keyword evidence="13" id="KW-0732">Signal</keyword>
<dbReference type="SUPFAM" id="SSF56935">
    <property type="entry name" value="Porins"/>
    <property type="match status" value="1"/>
</dbReference>
<reference evidence="17" key="1">
    <citation type="submission" date="2010-12" db="EMBL/GenBank/DDBJ databases">
        <title>Complete sequence of chromosome 1 of Asticcacaulis excentricus CB 48.</title>
        <authorList>
            <consortium name="US DOE Joint Genome Institute"/>
            <person name="Lucas S."/>
            <person name="Copeland A."/>
            <person name="Lapidus A."/>
            <person name="Cheng J.-F."/>
            <person name="Bruce D."/>
            <person name="Goodwin L."/>
            <person name="Pitluck S."/>
            <person name="Teshima H."/>
            <person name="Davenport K."/>
            <person name="Detter J.C."/>
            <person name="Han C."/>
            <person name="Tapia R."/>
            <person name="Land M."/>
            <person name="Hauser L."/>
            <person name="Jeffries C."/>
            <person name="Kyrpides N."/>
            <person name="Ivanova N."/>
            <person name="Ovchinnikova G."/>
            <person name="Brun Y.V."/>
            <person name="Woyke T."/>
        </authorList>
    </citation>
    <scope>NUCLEOTIDE SEQUENCE [LARGE SCALE GENOMIC DNA]</scope>
    <source>
        <strain evidence="17">ATCC 15261 / DSM 4724 / KCTC 12464 / NCIMB 9791 / VKM B-1370 / CB 48</strain>
    </source>
</reference>
<keyword evidence="3 11" id="KW-1134">Transmembrane beta strand</keyword>
<dbReference type="GO" id="GO:0009279">
    <property type="term" value="C:cell outer membrane"/>
    <property type="evidence" value="ECO:0007669"/>
    <property type="project" value="UniProtKB-SubCell"/>
</dbReference>
<evidence type="ECO:0000256" key="7">
    <source>
        <dbReference type="ARBA" id="ARBA00023065"/>
    </source>
</evidence>
<keyword evidence="9 11" id="KW-0472">Membrane</keyword>
<keyword evidence="5 11" id="KW-0812">Transmembrane</keyword>
<dbReference type="KEGG" id="aex:Astex_1604"/>
<dbReference type="PANTHER" id="PTHR32552:SF81">
    <property type="entry name" value="TONB-DEPENDENT OUTER MEMBRANE RECEPTOR"/>
    <property type="match status" value="1"/>
</dbReference>
<comment type="subcellular location">
    <subcellularLocation>
        <location evidence="1 11">Cell outer membrane</location>
        <topology evidence="1 11">Multi-pass membrane protein</topology>
    </subcellularLocation>
</comment>
<evidence type="ECO:0000256" key="9">
    <source>
        <dbReference type="ARBA" id="ARBA00023136"/>
    </source>
</evidence>
<dbReference type="InterPro" id="IPR039426">
    <property type="entry name" value="TonB-dep_rcpt-like"/>
</dbReference>
<dbReference type="AlphaFoldDB" id="E8RQP2"/>
<evidence type="ECO:0000256" key="11">
    <source>
        <dbReference type="PROSITE-ProRule" id="PRU01360"/>
    </source>
</evidence>
<dbReference type="Pfam" id="PF00593">
    <property type="entry name" value="TonB_dep_Rec_b-barrel"/>
    <property type="match status" value="1"/>
</dbReference>
<keyword evidence="6" id="KW-0408">Iron</keyword>
<dbReference type="GO" id="GO:0006826">
    <property type="term" value="P:iron ion transport"/>
    <property type="evidence" value="ECO:0007669"/>
    <property type="project" value="UniProtKB-KW"/>
</dbReference>
<feature type="chain" id="PRO_5003230702" evidence="13">
    <location>
        <begin position="33"/>
        <end position="793"/>
    </location>
</feature>
<evidence type="ECO:0000256" key="1">
    <source>
        <dbReference type="ARBA" id="ARBA00004571"/>
    </source>
</evidence>
<evidence type="ECO:0000256" key="2">
    <source>
        <dbReference type="ARBA" id="ARBA00022448"/>
    </source>
</evidence>
<keyword evidence="7" id="KW-0406">Ion transport</keyword>
<keyword evidence="17" id="KW-1185">Reference proteome</keyword>
<evidence type="ECO:0000256" key="13">
    <source>
        <dbReference type="SAM" id="SignalP"/>
    </source>
</evidence>
<keyword evidence="16" id="KW-0675">Receptor</keyword>
<evidence type="ECO:0000256" key="6">
    <source>
        <dbReference type="ARBA" id="ARBA00023004"/>
    </source>
</evidence>
<dbReference type="eggNOG" id="COG4774">
    <property type="taxonomic scope" value="Bacteria"/>
</dbReference>
<dbReference type="eggNOG" id="COG1629">
    <property type="taxonomic scope" value="Bacteria"/>
</dbReference>
<evidence type="ECO:0000256" key="3">
    <source>
        <dbReference type="ARBA" id="ARBA00022452"/>
    </source>
</evidence>
<dbReference type="STRING" id="573065.Astex_1604"/>
<dbReference type="Gene3D" id="2.40.170.20">
    <property type="entry name" value="TonB-dependent receptor, beta-barrel domain"/>
    <property type="match status" value="1"/>
</dbReference>
<feature type="domain" description="TonB-dependent receptor plug" evidence="15">
    <location>
        <begin position="65"/>
        <end position="174"/>
    </location>
</feature>
<dbReference type="Proteomes" id="UP000001492">
    <property type="component" value="Chromosome 1"/>
</dbReference>
<dbReference type="CDD" id="cd01347">
    <property type="entry name" value="ligand_gated_channel"/>
    <property type="match status" value="1"/>
</dbReference>
<dbReference type="PANTHER" id="PTHR32552">
    <property type="entry name" value="FERRICHROME IRON RECEPTOR-RELATED"/>
    <property type="match status" value="1"/>
</dbReference>
<evidence type="ECO:0000313" key="17">
    <source>
        <dbReference type="Proteomes" id="UP000001492"/>
    </source>
</evidence>
<proteinExistence type="inferred from homology"/>
<name>E8RQP2_ASTEC</name>
<dbReference type="Pfam" id="PF07715">
    <property type="entry name" value="Plug"/>
    <property type="match status" value="1"/>
</dbReference>
<feature type="signal peptide" evidence="13">
    <location>
        <begin position="1"/>
        <end position="32"/>
    </location>
</feature>
<evidence type="ECO:0000259" key="15">
    <source>
        <dbReference type="Pfam" id="PF07715"/>
    </source>
</evidence>
<comment type="similarity">
    <text evidence="11 12">Belongs to the TonB-dependent receptor family.</text>
</comment>
<keyword evidence="4" id="KW-0410">Iron transport</keyword>
<dbReference type="HOGENOM" id="CLU_008287_15_0_5"/>
<evidence type="ECO:0000256" key="12">
    <source>
        <dbReference type="RuleBase" id="RU003357"/>
    </source>
</evidence>
<protein>
    <submittedName>
        <fullName evidence="16">TonB-dependent receptor</fullName>
    </submittedName>
</protein>
<evidence type="ECO:0000256" key="10">
    <source>
        <dbReference type="ARBA" id="ARBA00023237"/>
    </source>
</evidence>
<gene>
    <name evidence="16" type="ordered locus">Astex_1604</name>
</gene>
<organism evidence="16 17">
    <name type="scientific">Asticcacaulis excentricus (strain ATCC 15261 / DSM 4724 / KCTC 12464 / NCIMB 9791 / VKM B-1370 / CB 48)</name>
    <dbReference type="NCBI Taxonomy" id="573065"/>
    <lineage>
        <taxon>Bacteria</taxon>
        <taxon>Pseudomonadati</taxon>
        <taxon>Pseudomonadota</taxon>
        <taxon>Alphaproteobacteria</taxon>
        <taxon>Caulobacterales</taxon>
        <taxon>Caulobacteraceae</taxon>
        <taxon>Asticcacaulis</taxon>
    </lineage>
</organism>
<evidence type="ECO:0000256" key="8">
    <source>
        <dbReference type="ARBA" id="ARBA00023077"/>
    </source>
</evidence>
<sequence length="793" mass="85856">MSNSRSALQAGKMSLALLAGVSSLALASPVFAADVPAVDGAADVTSGDNAITDVYVTARRKSENLQKVPIAVSAISGEQLEASGVYNVENLQKVQPSLQFISSNPRNTATTIRGLGSGIGLTNDGLEQGVGIYVDEVFYARPGSAVVDLIDIERVEILRGPQGTLFGKNTTAGALNITTRAPSFTPEGRIEASVGDYGFLQTKISLSGPLSDTVAVRLAFGGTKRDGLFKNTFLNVKQNDVNSQVLRAQLLWKPSDTLNVRLSYDFAYQDPEANTQTFVRYGASLRAANRQFPALAAALNYAPPSTNPYDRLVDVNSPLEAKQVINGLSGTVNWDLGDVTLTSITAYRDWDWTPQNDRDYTSLSIRVKSNNPSEQQQISQEFRLASNGERKVNWVVGAYGFNQRVETNGVEQWGKDGAFWLIGTNVPANLIDGLTSNTHVVTKVRSYALFGQLTWNVTDRFRITPGLRYTYEEKDGSFRQIVTGGLATTVASQITAKYNIAPTYAYTADYQDDSPSGQINFAYDLTPTVLGYVNLSKGYKSGGINAAGVPVDASFQPFTASIVVKPEEVETIEAGLKTQFWDKRATVNVAIYSTNVKDYQATVVDGNLGAIRPYLANIEKVEVRGVELDGKWRPTDNLSIYGSVSYTDGKYASFKNGPAPLELQTSSSSIADLSGKDLPVVSKWAGSIGWEYNHPATIGKLSGDAYFSGDVSYRSDWNSDPSVSKYTVVEASTIANFRVGYRASGGTEVFLWAKNAFNEEYLQFLSLQAGNSGAIYGQPGDPRSFGVTVRKAF</sequence>
<keyword evidence="2 11" id="KW-0813">Transport</keyword>
<dbReference type="InterPro" id="IPR036942">
    <property type="entry name" value="Beta-barrel_TonB_sf"/>
</dbReference>
<dbReference type="PROSITE" id="PS52016">
    <property type="entry name" value="TONB_DEPENDENT_REC_3"/>
    <property type="match status" value="1"/>
</dbReference>
<dbReference type="RefSeq" id="WP_013479100.1">
    <property type="nucleotide sequence ID" value="NC_014816.1"/>
</dbReference>
<feature type="domain" description="TonB-dependent receptor-like beta-barrel" evidence="14">
    <location>
        <begin position="287"/>
        <end position="755"/>
    </location>
</feature>
<dbReference type="EMBL" id="CP002395">
    <property type="protein sequence ID" value="ADU13270.1"/>
    <property type="molecule type" value="Genomic_DNA"/>
</dbReference>